<organism evidence="1 2">
    <name type="scientific">Companilactobacillus nantensis DSM 16982</name>
    <dbReference type="NCBI Taxonomy" id="1423774"/>
    <lineage>
        <taxon>Bacteria</taxon>
        <taxon>Bacillati</taxon>
        <taxon>Bacillota</taxon>
        <taxon>Bacilli</taxon>
        <taxon>Lactobacillales</taxon>
        <taxon>Lactobacillaceae</taxon>
        <taxon>Companilactobacillus</taxon>
    </lineage>
</organism>
<sequence length="116" mass="12580">MGIEVVEKGKHKVVLEMELTPEHLEMEKNKVGSINAMLSETAASIGANLNLEQDDSAAITGVNVHNLNSFKLGKLVVEAISVRNGENVQTWQATTHFDKSAIANGLSIVMLKKIQI</sequence>
<reference evidence="1 2" key="1">
    <citation type="journal article" date="2015" name="Genome Announc.">
        <title>Expanding the biotechnology potential of lactobacilli through comparative genomics of 213 strains and associated genera.</title>
        <authorList>
            <person name="Sun Z."/>
            <person name="Harris H.M."/>
            <person name="McCann A."/>
            <person name="Guo C."/>
            <person name="Argimon S."/>
            <person name="Zhang W."/>
            <person name="Yang X."/>
            <person name="Jeffery I.B."/>
            <person name="Cooney J.C."/>
            <person name="Kagawa T.F."/>
            <person name="Liu W."/>
            <person name="Song Y."/>
            <person name="Salvetti E."/>
            <person name="Wrobel A."/>
            <person name="Rasinkangas P."/>
            <person name="Parkhill J."/>
            <person name="Rea M.C."/>
            <person name="O'Sullivan O."/>
            <person name="Ritari J."/>
            <person name="Douillard F.P."/>
            <person name="Paul Ross R."/>
            <person name="Yang R."/>
            <person name="Briner A.E."/>
            <person name="Felis G.E."/>
            <person name="de Vos W.M."/>
            <person name="Barrangou R."/>
            <person name="Klaenhammer T.R."/>
            <person name="Caufield P.W."/>
            <person name="Cui Y."/>
            <person name="Zhang H."/>
            <person name="O'Toole P.W."/>
        </authorList>
    </citation>
    <scope>NUCLEOTIDE SEQUENCE [LARGE SCALE GENOMIC DNA]</scope>
    <source>
        <strain evidence="1 2">DSM 16982</strain>
    </source>
</reference>
<evidence type="ECO:0000313" key="1">
    <source>
        <dbReference type="EMBL" id="KRM17384.1"/>
    </source>
</evidence>
<dbReference type="CDD" id="cd03443">
    <property type="entry name" value="PaaI_thioesterase"/>
    <property type="match status" value="1"/>
</dbReference>
<dbReference type="STRING" id="1423774.FD31_GL000273"/>
<dbReference type="InterPro" id="IPR029069">
    <property type="entry name" value="HotDog_dom_sf"/>
</dbReference>
<gene>
    <name evidence="1" type="ORF">FD31_GL000273</name>
</gene>
<keyword evidence="2" id="KW-1185">Reference proteome</keyword>
<dbReference type="PATRIC" id="fig|1423774.3.peg.279"/>
<proteinExistence type="predicted"/>
<dbReference type="AlphaFoldDB" id="A0A0R1WHM8"/>
<evidence type="ECO:0000313" key="2">
    <source>
        <dbReference type="Proteomes" id="UP000051302"/>
    </source>
</evidence>
<accession>A0A0R1WHM8</accession>
<dbReference type="Gene3D" id="3.10.129.10">
    <property type="entry name" value="Hotdog Thioesterase"/>
    <property type="match status" value="1"/>
</dbReference>
<dbReference type="EMBL" id="AZFV01000010">
    <property type="protein sequence ID" value="KRM17384.1"/>
    <property type="molecule type" value="Genomic_DNA"/>
</dbReference>
<dbReference type="Proteomes" id="UP000051302">
    <property type="component" value="Unassembled WGS sequence"/>
</dbReference>
<comment type="caution">
    <text evidence="1">The sequence shown here is derived from an EMBL/GenBank/DDBJ whole genome shotgun (WGS) entry which is preliminary data.</text>
</comment>
<name>A0A0R1WHM8_9LACO</name>
<protein>
    <submittedName>
        <fullName evidence="1">ComA operon protein 2</fullName>
    </submittedName>
</protein>
<dbReference type="SUPFAM" id="SSF54637">
    <property type="entry name" value="Thioesterase/thiol ester dehydrase-isomerase"/>
    <property type="match status" value="1"/>
</dbReference>